<evidence type="ECO:0000256" key="4">
    <source>
        <dbReference type="ARBA" id="ARBA00023002"/>
    </source>
</evidence>
<evidence type="ECO:0000256" key="3">
    <source>
        <dbReference type="ARBA" id="ARBA00022643"/>
    </source>
</evidence>
<evidence type="ECO:0000256" key="5">
    <source>
        <dbReference type="ARBA" id="ARBA00023033"/>
    </source>
</evidence>
<dbReference type="Pfam" id="PF03060">
    <property type="entry name" value="NMO"/>
    <property type="match status" value="1"/>
</dbReference>
<proteinExistence type="inferred from homology"/>
<keyword evidence="4" id="KW-0560">Oxidoreductase</keyword>
<dbReference type="InterPro" id="IPR004136">
    <property type="entry name" value="NMO"/>
</dbReference>
<dbReference type="GO" id="GO:0004497">
    <property type="term" value="F:monooxygenase activity"/>
    <property type="evidence" value="ECO:0007669"/>
    <property type="project" value="UniProtKB-KW"/>
</dbReference>
<comment type="similarity">
    <text evidence="1">Belongs to the nitronate monooxygenase family. NMO class I subfamily.</text>
</comment>
<evidence type="ECO:0000313" key="6">
    <source>
        <dbReference type="EMBL" id="GAA2000456.1"/>
    </source>
</evidence>
<evidence type="ECO:0000313" key="7">
    <source>
        <dbReference type="Proteomes" id="UP001500755"/>
    </source>
</evidence>
<gene>
    <name evidence="6" type="ORF">GCM10009755_05310</name>
</gene>
<name>A0ABN2T7N9_9MICO</name>
<dbReference type="EMBL" id="BAAANO010000005">
    <property type="protein sequence ID" value="GAA2000456.1"/>
    <property type="molecule type" value="Genomic_DNA"/>
</dbReference>
<dbReference type="Proteomes" id="UP001500755">
    <property type="component" value="Unassembled WGS sequence"/>
</dbReference>
<keyword evidence="7" id="KW-1185">Reference proteome</keyword>
<dbReference type="SUPFAM" id="SSF51412">
    <property type="entry name" value="Inosine monophosphate dehydrogenase (IMPDH)"/>
    <property type="match status" value="1"/>
</dbReference>
<organism evidence="6 7">
    <name type="scientific">Brevibacterium samyangense</name>
    <dbReference type="NCBI Taxonomy" id="366888"/>
    <lineage>
        <taxon>Bacteria</taxon>
        <taxon>Bacillati</taxon>
        <taxon>Actinomycetota</taxon>
        <taxon>Actinomycetes</taxon>
        <taxon>Micrococcales</taxon>
        <taxon>Brevibacteriaceae</taxon>
        <taxon>Brevibacterium</taxon>
    </lineage>
</organism>
<dbReference type="PANTHER" id="PTHR42747">
    <property type="entry name" value="NITRONATE MONOOXYGENASE-RELATED"/>
    <property type="match status" value="1"/>
</dbReference>
<keyword evidence="2" id="KW-0285">Flavoprotein</keyword>
<dbReference type="CDD" id="cd04730">
    <property type="entry name" value="NPD_like"/>
    <property type="match status" value="1"/>
</dbReference>
<protein>
    <submittedName>
        <fullName evidence="6">Nitronate monooxygenase</fullName>
    </submittedName>
</protein>
<dbReference type="RefSeq" id="WP_344306723.1">
    <property type="nucleotide sequence ID" value="NZ_BAAANO010000005.1"/>
</dbReference>
<evidence type="ECO:0000256" key="2">
    <source>
        <dbReference type="ARBA" id="ARBA00022630"/>
    </source>
</evidence>
<dbReference type="InterPro" id="IPR013785">
    <property type="entry name" value="Aldolase_TIM"/>
</dbReference>
<dbReference type="PANTHER" id="PTHR42747:SF4">
    <property type="entry name" value="BLR1330 PROTEIN"/>
    <property type="match status" value="1"/>
</dbReference>
<reference evidence="6 7" key="1">
    <citation type="journal article" date="2019" name="Int. J. Syst. Evol. Microbiol.">
        <title>The Global Catalogue of Microorganisms (GCM) 10K type strain sequencing project: providing services to taxonomists for standard genome sequencing and annotation.</title>
        <authorList>
            <consortium name="The Broad Institute Genomics Platform"/>
            <consortium name="The Broad Institute Genome Sequencing Center for Infectious Disease"/>
            <person name="Wu L."/>
            <person name="Ma J."/>
        </authorList>
    </citation>
    <scope>NUCLEOTIDE SEQUENCE [LARGE SCALE GENOMIC DNA]</scope>
    <source>
        <strain evidence="6 7">JCM 14546</strain>
    </source>
</reference>
<sequence length="332" mass="34535">MSAVSRPPFDPRSLRIPLVAAPMLRISDLALTSAVIRAGIVGAFPTLNARSTAGLEEWLTRLDAVQREPGAGPYCPNLVMKDRNALAHAELVARSDARLVITSVGSPAPVADLFADAGIAVFSDVATVEHARKAAAAGVTGLVLLTAGAGGQTGWLNPFAFVTAVREFFDGPLVLAGGMTGGRSLAAARVAGYDLAYAGTAFMAAAEAPTRDDHARLLVDSGPDDVVLTRAFTGLPTNMLRASIEASGLDPENLDEDVTPEDASDLFGNRAREIGPKRWTDVQSAGHSVAGVHALEPAASIVDRFAREYRAALADVHAPAQSAPVPTADRKT</sequence>
<dbReference type="Gene3D" id="3.20.20.70">
    <property type="entry name" value="Aldolase class I"/>
    <property type="match status" value="1"/>
</dbReference>
<keyword evidence="5 6" id="KW-0503">Monooxygenase</keyword>
<comment type="caution">
    <text evidence="6">The sequence shown here is derived from an EMBL/GenBank/DDBJ whole genome shotgun (WGS) entry which is preliminary data.</text>
</comment>
<evidence type="ECO:0000256" key="1">
    <source>
        <dbReference type="ARBA" id="ARBA00009881"/>
    </source>
</evidence>
<keyword evidence="3" id="KW-0288">FMN</keyword>
<accession>A0ABN2T7N9</accession>